<sequence>MLKTEKPALQAALSAVIEAVKANSQNPVMSDFLIERAGDGISVTGGNLDIEIRSTCDAVLTDDFRDFTCPAHRLVDIVKNAPEASVSIELIDEGRQVQIRSGRSKLKLPAMAAADYPKLNVARLQHSVSLSSEVLARALSGVAFAAETSDARAHLCGVHVRPMKEGMDVVATNGRIVAKRMIEAIAFDEDISGLPAITIPNKAVRPIENLLSNGEDVEMQFSKQMIVFTVGRTTLTTKLVEGIYPDYQKILPAADSVTSKFSGAALGGAVTRVLIATPDAGYGMSFKFTANSLALSARDMKAGEGEDEVPIEASGEITTGFNGRFVLSALAHLDEDKLELTVGQDAAPARIRAEGDEHNYIILMPTRVRAA</sequence>
<protein>
    <recommendedName>
        <fullName evidence="3 10">Beta sliding clamp</fullName>
    </recommendedName>
</protein>
<feature type="domain" description="DNA polymerase III beta sliding clamp N-terminal" evidence="11">
    <location>
        <begin position="5"/>
        <end position="119"/>
    </location>
</feature>
<dbReference type="Pfam" id="PF02767">
    <property type="entry name" value="DNA_pol3_beta_2"/>
    <property type="match status" value="1"/>
</dbReference>
<dbReference type="Gene3D" id="3.10.150.10">
    <property type="entry name" value="DNA Polymerase III, subunit A, domain 2"/>
    <property type="match status" value="1"/>
</dbReference>
<dbReference type="RefSeq" id="WP_348862170.1">
    <property type="nucleotide sequence ID" value="NZ_JBEAAL010000001.1"/>
</dbReference>
<evidence type="ECO:0000313" key="15">
    <source>
        <dbReference type="Proteomes" id="UP001496627"/>
    </source>
</evidence>
<evidence type="ECO:0000256" key="3">
    <source>
        <dbReference type="ARBA" id="ARBA00021035"/>
    </source>
</evidence>
<evidence type="ECO:0000256" key="7">
    <source>
        <dbReference type="ARBA" id="ARBA00022705"/>
    </source>
</evidence>
<evidence type="ECO:0000259" key="11">
    <source>
        <dbReference type="Pfam" id="PF00712"/>
    </source>
</evidence>
<evidence type="ECO:0000259" key="12">
    <source>
        <dbReference type="Pfam" id="PF02767"/>
    </source>
</evidence>
<evidence type="ECO:0000313" key="14">
    <source>
        <dbReference type="EMBL" id="MEQ1403868.1"/>
    </source>
</evidence>
<dbReference type="InterPro" id="IPR022634">
    <property type="entry name" value="DNA_polIII_beta_N"/>
</dbReference>
<evidence type="ECO:0000256" key="8">
    <source>
        <dbReference type="ARBA" id="ARBA00022932"/>
    </source>
</evidence>
<comment type="subunit">
    <text evidence="10">Forms a ring-shaped head-to-tail homodimer around DNA.</text>
</comment>
<evidence type="ECO:0000256" key="1">
    <source>
        <dbReference type="ARBA" id="ARBA00004496"/>
    </source>
</evidence>
<dbReference type="PANTHER" id="PTHR30478">
    <property type="entry name" value="DNA POLYMERASE III SUBUNIT BETA"/>
    <property type="match status" value="1"/>
</dbReference>
<feature type="domain" description="DNA polymerase III beta sliding clamp C-terminal" evidence="13">
    <location>
        <begin position="249"/>
        <end position="367"/>
    </location>
</feature>
<dbReference type="GO" id="GO:0003887">
    <property type="term" value="F:DNA-directed DNA polymerase activity"/>
    <property type="evidence" value="ECO:0007669"/>
    <property type="project" value="UniProtKB-EC"/>
</dbReference>
<dbReference type="Gene3D" id="3.70.10.10">
    <property type="match status" value="1"/>
</dbReference>
<dbReference type="InterPro" id="IPR022637">
    <property type="entry name" value="DNA_polIII_beta_cen"/>
</dbReference>
<feature type="domain" description="DNA polymerase III beta sliding clamp central" evidence="12">
    <location>
        <begin position="130"/>
        <end position="246"/>
    </location>
</feature>
<dbReference type="EMBL" id="JBEAAL010000001">
    <property type="protein sequence ID" value="MEQ1403868.1"/>
    <property type="molecule type" value="Genomic_DNA"/>
</dbReference>
<comment type="similarity">
    <text evidence="2 10">Belongs to the beta sliding clamp family.</text>
</comment>
<keyword evidence="7 10" id="KW-0235">DNA replication</keyword>
<dbReference type="SUPFAM" id="SSF55979">
    <property type="entry name" value="DNA clamp"/>
    <property type="match status" value="3"/>
</dbReference>
<dbReference type="Pfam" id="PF00712">
    <property type="entry name" value="DNA_pol3_beta"/>
    <property type="match status" value="1"/>
</dbReference>
<dbReference type="Proteomes" id="UP001496627">
    <property type="component" value="Unassembled WGS sequence"/>
</dbReference>
<accession>A0ABV0LW86</accession>
<proteinExistence type="inferred from homology"/>
<dbReference type="SMART" id="SM00480">
    <property type="entry name" value="POL3Bc"/>
    <property type="match status" value="1"/>
</dbReference>
<dbReference type="Pfam" id="PF02768">
    <property type="entry name" value="DNA_pol3_beta_3"/>
    <property type="match status" value="1"/>
</dbReference>
<evidence type="ECO:0000256" key="10">
    <source>
        <dbReference type="PIRNR" id="PIRNR000804"/>
    </source>
</evidence>
<evidence type="ECO:0000256" key="2">
    <source>
        <dbReference type="ARBA" id="ARBA00010752"/>
    </source>
</evidence>
<keyword evidence="6 10" id="KW-0548">Nucleotidyltransferase</keyword>
<organism evidence="14 15">
    <name type="scientific">Neorhizobium phenanthreniclasticum</name>
    <dbReference type="NCBI Taxonomy" id="3157917"/>
    <lineage>
        <taxon>Bacteria</taxon>
        <taxon>Pseudomonadati</taxon>
        <taxon>Pseudomonadota</taxon>
        <taxon>Alphaproteobacteria</taxon>
        <taxon>Hyphomicrobiales</taxon>
        <taxon>Rhizobiaceae</taxon>
        <taxon>Rhizobium/Agrobacterium group</taxon>
        <taxon>Neorhizobium</taxon>
    </lineage>
</organism>
<keyword evidence="9" id="KW-0238">DNA-binding</keyword>
<dbReference type="InterPro" id="IPR001001">
    <property type="entry name" value="DNA_polIII_beta"/>
</dbReference>
<keyword evidence="4 10" id="KW-0963">Cytoplasm</keyword>
<comment type="function">
    <text evidence="10">Confers DNA tethering and processivity to DNA polymerases and other proteins. Acts as a clamp, forming a ring around DNA (a reaction catalyzed by the clamp-loading complex) which diffuses in an ATP-independent manner freely and bidirectionally along dsDNA. Initially characterized for its ability to contact the catalytic subunit of DNA polymerase III (Pol III), a complex, multichain enzyme responsible for most of the replicative synthesis in bacteria; Pol III exhibits 3'-5' exonuclease proofreading activity. The beta chain is required for initiation of replication as well as for processivity of DNA replication.</text>
</comment>
<keyword evidence="8 10" id="KW-0239">DNA-directed DNA polymerase</keyword>
<evidence type="ECO:0000256" key="9">
    <source>
        <dbReference type="ARBA" id="ARBA00023125"/>
    </source>
</evidence>
<evidence type="ECO:0000259" key="13">
    <source>
        <dbReference type="Pfam" id="PF02768"/>
    </source>
</evidence>
<dbReference type="InterPro" id="IPR046938">
    <property type="entry name" value="DNA_clamp_sf"/>
</dbReference>
<comment type="subcellular location">
    <subcellularLocation>
        <location evidence="1 10">Cytoplasm</location>
    </subcellularLocation>
</comment>
<dbReference type="PIRSF" id="PIRSF000804">
    <property type="entry name" value="DNA_pol_III_b"/>
    <property type="match status" value="1"/>
</dbReference>
<keyword evidence="5 10" id="KW-0808">Transferase</keyword>
<name>A0ABV0LW86_9HYPH</name>
<dbReference type="NCBIfam" id="TIGR00663">
    <property type="entry name" value="dnan"/>
    <property type="match status" value="1"/>
</dbReference>
<keyword evidence="15" id="KW-1185">Reference proteome</keyword>
<evidence type="ECO:0000256" key="4">
    <source>
        <dbReference type="ARBA" id="ARBA00022490"/>
    </source>
</evidence>
<evidence type="ECO:0000256" key="6">
    <source>
        <dbReference type="ARBA" id="ARBA00022695"/>
    </source>
</evidence>
<reference evidence="14 15" key="1">
    <citation type="submission" date="2024-05" db="EMBL/GenBank/DDBJ databases">
        <title>Neorhizobium sp. Rsf11, a plant growth promoting and heavy metal resistant PAH-degrader.</title>
        <authorList>
            <person name="Golubev S.N."/>
            <person name="Muratova A.Y."/>
            <person name="Markelova M.I."/>
        </authorList>
    </citation>
    <scope>NUCLEOTIDE SEQUENCE [LARGE SCALE GENOMIC DNA]</scope>
    <source>
        <strain evidence="14 15">Rsf11</strain>
    </source>
</reference>
<comment type="caution">
    <text evidence="14">The sequence shown here is derived from an EMBL/GenBank/DDBJ whole genome shotgun (WGS) entry which is preliminary data.</text>
</comment>
<dbReference type="InterPro" id="IPR022635">
    <property type="entry name" value="DNA_polIII_beta_C"/>
</dbReference>
<evidence type="ECO:0000256" key="5">
    <source>
        <dbReference type="ARBA" id="ARBA00022679"/>
    </source>
</evidence>
<gene>
    <name evidence="14" type="primary">dnaN</name>
    <name evidence="14" type="ORF">ABK249_02885</name>
</gene>
<dbReference type="PANTHER" id="PTHR30478:SF0">
    <property type="entry name" value="BETA SLIDING CLAMP"/>
    <property type="match status" value="1"/>
</dbReference>